<evidence type="ECO:0000313" key="4">
    <source>
        <dbReference type="Proteomes" id="UP000824596"/>
    </source>
</evidence>
<name>A0A9P8N895_9HYPO</name>
<feature type="compositionally biased region" description="Basic and acidic residues" evidence="2">
    <location>
        <begin position="303"/>
        <end position="355"/>
    </location>
</feature>
<feature type="coiled-coil region" evidence="1">
    <location>
        <begin position="181"/>
        <end position="208"/>
    </location>
</feature>
<evidence type="ECO:0000256" key="2">
    <source>
        <dbReference type="SAM" id="MobiDB-lite"/>
    </source>
</evidence>
<reference evidence="3" key="1">
    <citation type="submission" date="2021-09" db="EMBL/GenBank/DDBJ databases">
        <title>A high-quality genome of the endoparasitic fungus Hirsutella rhossiliensis with a comparison of Hirsutella genomes reveals transposable elements contributing to genome size variation.</title>
        <authorList>
            <person name="Lin R."/>
            <person name="Jiao Y."/>
            <person name="Sun X."/>
            <person name="Ling J."/>
            <person name="Xie B."/>
            <person name="Cheng X."/>
        </authorList>
    </citation>
    <scope>NUCLEOTIDE SEQUENCE</scope>
    <source>
        <strain evidence="3">HR02</strain>
    </source>
</reference>
<dbReference type="RefSeq" id="XP_044723960.1">
    <property type="nucleotide sequence ID" value="XM_044860327.1"/>
</dbReference>
<evidence type="ECO:0000313" key="3">
    <source>
        <dbReference type="EMBL" id="KAH0966447.1"/>
    </source>
</evidence>
<accession>A0A9P8N895</accession>
<keyword evidence="1" id="KW-0175">Coiled coil</keyword>
<dbReference type="GeneID" id="68350985"/>
<dbReference type="Proteomes" id="UP000824596">
    <property type="component" value="Unassembled WGS sequence"/>
</dbReference>
<feature type="compositionally biased region" description="Pro residues" evidence="2">
    <location>
        <begin position="447"/>
        <end position="458"/>
    </location>
</feature>
<dbReference type="EMBL" id="JAIZPD010000002">
    <property type="protein sequence ID" value="KAH0966447.1"/>
    <property type="molecule type" value="Genomic_DNA"/>
</dbReference>
<proteinExistence type="predicted"/>
<dbReference type="OrthoDB" id="4936804at2759"/>
<sequence length="514" mass="54741">MGKVEAAENGIEQMLIPNDMITQDENGVPIETESKLAILAGEPGQLVPFGIAFNWEEIKGTKEYTKETLQERVKFLVDKATKAAIEAGQYLKSDSPGAAEAIGERLATAKICAEGVGHLHRRSTWVDYEEFDSAYKQYADTRKIDAEFRKLKLTKAIESQKRIVTETTAKVKVAAEKASAIAEGQQAIQESKKLLQTAEAEAAGLKTAYDKVYAILDHLDGGEDPEHIKVLVENPRAVWAKLEEAFTSMNRKPVASLDTAITDEAAIAKDEYTIFQGAVDEAKATVSDMEKALLEVSGAEPTPEGKETAGEQEQGEKGASERKQKEEEARKIKQKEEEERQAARQKAVDSAERLKSSSNNGAWARDAFIGAAAGISTLTAAAFATSAAIGGAGGVAAGSAAAGGTAAGGLALLSAAESISVTIPEVAQVIAEIDSDMALEILLESAPRPPTSLGPPVPKGTLDGPQLGRRSSILSRDLSSDKEWVFQAIGPAFERAFLEACMISIGIARHTMAI</sequence>
<gene>
    <name evidence="3" type="ORF">HRG_01856</name>
</gene>
<dbReference type="AlphaFoldDB" id="A0A9P8N895"/>
<organism evidence="3 4">
    <name type="scientific">Hirsutella rhossiliensis</name>
    <dbReference type="NCBI Taxonomy" id="111463"/>
    <lineage>
        <taxon>Eukaryota</taxon>
        <taxon>Fungi</taxon>
        <taxon>Dikarya</taxon>
        <taxon>Ascomycota</taxon>
        <taxon>Pezizomycotina</taxon>
        <taxon>Sordariomycetes</taxon>
        <taxon>Hypocreomycetidae</taxon>
        <taxon>Hypocreales</taxon>
        <taxon>Ophiocordycipitaceae</taxon>
        <taxon>Hirsutella</taxon>
    </lineage>
</organism>
<protein>
    <submittedName>
        <fullName evidence="3">Uncharacterized protein</fullName>
    </submittedName>
</protein>
<comment type="caution">
    <text evidence="3">The sequence shown here is derived from an EMBL/GenBank/DDBJ whole genome shotgun (WGS) entry which is preliminary data.</text>
</comment>
<evidence type="ECO:0000256" key="1">
    <source>
        <dbReference type="SAM" id="Coils"/>
    </source>
</evidence>
<keyword evidence="4" id="KW-1185">Reference proteome</keyword>
<feature type="region of interest" description="Disordered" evidence="2">
    <location>
        <begin position="447"/>
        <end position="466"/>
    </location>
</feature>
<feature type="region of interest" description="Disordered" evidence="2">
    <location>
        <begin position="296"/>
        <end position="356"/>
    </location>
</feature>